<organism evidence="1 2">
    <name type="scientific">Halteria grandinella</name>
    <dbReference type="NCBI Taxonomy" id="5974"/>
    <lineage>
        <taxon>Eukaryota</taxon>
        <taxon>Sar</taxon>
        <taxon>Alveolata</taxon>
        <taxon>Ciliophora</taxon>
        <taxon>Intramacronucleata</taxon>
        <taxon>Spirotrichea</taxon>
        <taxon>Stichotrichia</taxon>
        <taxon>Sporadotrichida</taxon>
        <taxon>Halteriidae</taxon>
        <taxon>Halteria</taxon>
    </lineage>
</organism>
<protein>
    <submittedName>
        <fullName evidence="1">Uncharacterized protein</fullName>
    </submittedName>
</protein>
<sequence length="298" mass="33944">MKSKVVPKVDKPFTSVSQLKKIYQPQKGKAITKKKEDALSIQIKRQHTLSQFAKLTFGKRIISKYLILEIFSYSSGFSYKKAFRQISQISFSWRLFISLNRELGKSMLAQIQNLVRVTNVAQFLNVENKQESSFIIRGVPACVIKQASESTVLNIINYDFGISNYDTFDKLQTLVNAKNINLRKIVLQDIIMDLTFIKEWLPIIKTGFPILETLELSIKISQYQPQSSQIGIQPQHKCILTIPKLKIIIEEGSILNKNGNSPCLEIILTYIKPISNLVIVCNNSNIIEMLQASPKSPY</sequence>
<proteinExistence type="predicted"/>
<accession>A0A8J8NVE2</accession>
<reference evidence="1" key="1">
    <citation type="submission" date="2019-06" db="EMBL/GenBank/DDBJ databases">
        <authorList>
            <person name="Zheng W."/>
        </authorList>
    </citation>
    <scope>NUCLEOTIDE SEQUENCE</scope>
    <source>
        <strain evidence="1">QDHG01</strain>
    </source>
</reference>
<dbReference type="EMBL" id="RRYP01005671">
    <property type="protein sequence ID" value="TNV81838.1"/>
    <property type="molecule type" value="Genomic_DNA"/>
</dbReference>
<keyword evidence="2" id="KW-1185">Reference proteome</keyword>
<evidence type="ECO:0000313" key="1">
    <source>
        <dbReference type="EMBL" id="TNV81838.1"/>
    </source>
</evidence>
<dbReference type="Proteomes" id="UP000785679">
    <property type="component" value="Unassembled WGS sequence"/>
</dbReference>
<gene>
    <name evidence="1" type="ORF">FGO68_gene3216</name>
</gene>
<comment type="caution">
    <text evidence="1">The sequence shown here is derived from an EMBL/GenBank/DDBJ whole genome shotgun (WGS) entry which is preliminary data.</text>
</comment>
<dbReference type="AlphaFoldDB" id="A0A8J8NVE2"/>
<evidence type="ECO:0000313" key="2">
    <source>
        <dbReference type="Proteomes" id="UP000785679"/>
    </source>
</evidence>
<name>A0A8J8NVE2_HALGN</name>